<organism evidence="15 16">
    <name type="scientific">Polychaeton citri CBS 116435</name>
    <dbReference type="NCBI Taxonomy" id="1314669"/>
    <lineage>
        <taxon>Eukaryota</taxon>
        <taxon>Fungi</taxon>
        <taxon>Dikarya</taxon>
        <taxon>Ascomycota</taxon>
        <taxon>Pezizomycotina</taxon>
        <taxon>Dothideomycetes</taxon>
        <taxon>Dothideomycetidae</taxon>
        <taxon>Capnodiales</taxon>
        <taxon>Capnodiaceae</taxon>
        <taxon>Polychaeton</taxon>
    </lineage>
</organism>
<sequence>METDAEDYLSVNHAATSTSGEESPGAFDSGLSRTSSNTDIGGPFESFANDNFPPLDRVSMFDILENLALPQKLDALQHAIGNQRDIIKKQRAKIAKRVLTGKQNLEDEWARRKPAVLPADELEKYRRRMRKTVDKIGQRWNDQKNVTLKEKISFVTACLNIFISGYLIGEFPEYFHWWYTAQLLYFMPVRYWTYHKIGYHYFLADLCYFVNLLLTLAIWFFPQSKRLLISTFCLAFGNNAVAIVLWRNSLVFHSFDKVTSLFIHIMPCATLHVMVHLLPKELQRERFPAVYTIKYSAPDTPEHYTLVDMAIWATAPYAIWQLIYHFLITIRRRDKIAQGRPTSFTWLRKSYAKNFLGRLVLSCPEIMQEPVFMGIQYSYAMLTMLPCPLWFWYRWASALFLLVVFGWASWNGATYYIDVFGRRMEKELNALKKEVASMSKSPDMEGAMDGPHGSPEALNGKDGATGQSSALDLGPSARPTKSHALSGSGTAVKTEDNKKDT</sequence>
<evidence type="ECO:0000256" key="5">
    <source>
        <dbReference type="ARBA" id="ARBA00022679"/>
    </source>
</evidence>
<dbReference type="OrthoDB" id="406287at2759"/>
<keyword evidence="6 14" id="KW-0812">Transmembrane</keyword>
<keyword evidence="12" id="KW-0012">Acyltransferase</keyword>
<evidence type="ECO:0000256" key="6">
    <source>
        <dbReference type="ARBA" id="ARBA00022692"/>
    </source>
</evidence>
<keyword evidence="4" id="KW-0444">Lipid biosynthesis</keyword>
<evidence type="ECO:0000256" key="1">
    <source>
        <dbReference type="ARBA" id="ARBA00004141"/>
    </source>
</evidence>
<comment type="subcellular location">
    <subcellularLocation>
        <location evidence="1">Membrane</location>
        <topology evidence="1">Multi-pass membrane protein</topology>
    </subcellularLocation>
</comment>
<evidence type="ECO:0000313" key="16">
    <source>
        <dbReference type="Proteomes" id="UP000799441"/>
    </source>
</evidence>
<evidence type="ECO:0000313" key="15">
    <source>
        <dbReference type="EMBL" id="KAF2719372.1"/>
    </source>
</evidence>
<dbReference type="AlphaFoldDB" id="A0A9P4Q2I2"/>
<feature type="region of interest" description="Disordered" evidence="13">
    <location>
        <begin position="1"/>
        <end position="35"/>
    </location>
</feature>
<feature type="transmembrane region" description="Helical" evidence="14">
    <location>
        <begin position="309"/>
        <end position="330"/>
    </location>
</feature>
<feature type="region of interest" description="Disordered" evidence="13">
    <location>
        <begin position="441"/>
        <end position="501"/>
    </location>
</feature>
<feature type="transmembrane region" description="Helical" evidence="14">
    <location>
        <begin position="227"/>
        <end position="246"/>
    </location>
</feature>
<gene>
    <name evidence="15" type="ORF">K431DRAFT_228738</name>
</gene>
<evidence type="ECO:0000256" key="14">
    <source>
        <dbReference type="SAM" id="Phobius"/>
    </source>
</evidence>
<dbReference type="GO" id="GO:0006656">
    <property type="term" value="P:phosphatidylcholine biosynthetic process"/>
    <property type="evidence" value="ECO:0007669"/>
    <property type="project" value="TreeGrafter"/>
</dbReference>
<keyword evidence="16" id="KW-1185">Reference proteome</keyword>
<dbReference type="GO" id="GO:0016020">
    <property type="term" value="C:membrane"/>
    <property type="evidence" value="ECO:0007669"/>
    <property type="project" value="UniProtKB-SubCell"/>
</dbReference>
<dbReference type="EMBL" id="MU003812">
    <property type="protein sequence ID" value="KAF2719372.1"/>
    <property type="molecule type" value="Genomic_DNA"/>
</dbReference>
<keyword evidence="10" id="KW-0594">Phospholipid biosynthesis</keyword>
<evidence type="ECO:0000256" key="8">
    <source>
        <dbReference type="ARBA" id="ARBA00023098"/>
    </source>
</evidence>
<feature type="transmembrane region" description="Helical" evidence="14">
    <location>
        <begin position="399"/>
        <end position="417"/>
    </location>
</feature>
<dbReference type="GO" id="GO:0016746">
    <property type="term" value="F:acyltransferase activity"/>
    <property type="evidence" value="ECO:0007669"/>
    <property type="project" value="UniProtKB-KW"/>
</dbReference>
<keyword evidence="9 14" id="KW-0472">Membrane</keyword>
<evidence type="ECO:0000256" key="2">
    <source>
        <dbReference type="ARBA" id="ARBA00006675"/>
    </source>
</evidence>
<evidence type="ECO:0000256" key="4">
    <source>
        <dbReference type="ARBA" id="ARBA00022516"/>
    </source>
</evidence>
<keyword evidence="7 14" id="KW-1133">Transmembrane helix</keyword>
<dbReference type="Proteomes" id="UP000799441">
    <property type="component" value="Unassembled WGS sequence"/>
</dbReference>
<feature type="transmembrane region" description="Helical" evidence="14">
    <location>
        <begin position="199"/>
        <end position="221"/>
    </location>
</feature>
<evidence type="ECO:0000256" key="10">
    <source>
        <dbReference type="ARBA" id="ARBA00023209"/>
    </source>
</evidence>
<proteinExistence type="inferred from homology"/>
<comment type="similarity">
    <text evidence="2">Belongs to the GPC1 family.</text>
</comment>
<protein>
    <recommendedName>
        <fullName evidence="3">Glycerophosphocholine acyltransferase 1</fullName>
    </recommendedName>
</protein>
<evidence type="ECO:0000256" key="9">
    <source>
        <dbReference type="ARBA" id="ARBA00023136"/>
    </source>
</evidence>
<dbReference type="PANTHER" id="PTHR31201">
    <property type="entry name" value="OS01G0585100 PROTEIN"/>
    <property type="match status" value="1"/>
</dbReference>
<accession>A0A9P4Q2I2</accession>
<evidence type="ECO:0000256" key="3">
    <source>
        <dbReference type="ARBA" id="ARBA00019082"/>
    </source>
</evidence>
<reference evidence="15" key="1">
    <citation type="journal article" date="2020" name="Stud. Mycol.">
        <title>101 Dothideomycetes genomes: a test case for predicting lifestyles and emergence of pathogens.</title>
        <authorList>
            <person name="Haridas S."/>
            <person name="Albert R."/>
            <person name="Binder M."/>
            <person name="Bloem J."/>
            <person name="Labutti K."/>
            <person name="Salamov A."/>
            <person name="Andreopoulos B."/>
            <person name="Baker S."/>
            <person name="Barry K."/>
            <person name="Bills G."/>
            <person name="Bluhm B."/>
            <person name="Cannon C."/>
            <person name="Castanera R."/>
            <person name="Culley D."/>
            <person name="Daum C."/>
            <person name="Ezra D."/>
            <person name="Gonzalez J."/>
            <person name="Henrissat B."/>
            <person name="Kuo A."/>
            <person name="Liang C."/>
            <person name="Lipzen A."/>
            <person name="Lutzoni F."/>
            <person name="Magnuson J."/>
            <person name="Mondo S."/>
            <person name="Nolan M."/>
            <person name="Ohm R."/>
            <person name="Pangilinan J."/>
            <person name="Park H.-J."/>
            <person name="Ramirez L."/>
            <person name="Alfaro M."/>
            <person name="Sun H."/>
            <person name="Tritt A."/>
            <person name="Yoshinaga Y."/>
            <person name="Zwiers L.-H."/>
            <person name="Turgeon B."/>
            <person name="Goodwin S."/>
            <person name="Spatafora J."/>
            <person name="Crous P."/>
            <person name="Grigoriev I."/>
        </authorList>
    </citation>
    <scope>NUCLEOTIDE SEQUENCE</scope>
    <source>
        <strain evidence="15">CBS 116435</strain>
    </source>
</reference>
<keyword evidence="11" id="KW-1208">Phospholipid metabolism</keyword>
<comment type="caution">
    <text evidence="15">The sequence shown here is derived from an EMBL/GenBank/DDBJ whole genome shotgun (WGS) entry which is preliminary data.</text>
</comment>
<evidence type="ECO:0000256" key="12">
    <source>
        <dbReference type="ARBA" id="ARBA00023315"/>
    </source>
</evidence>
<dbReference type="Pfam" id="PF10998">
    <property type="entry name" value="DUF2838"/>
    <property type="match status" value="1"/>
</dbReference>
<name>A0A9P4Q2I2_9PEZI</name>
<dbReference type="PANTHER" id="PTHR31201:SF1">
    <property type="entry name" value="GLYCEROPHOSPHOCHOLINE ACYLTRANSFERASE 1"/>
    <property type="match status" value="1"/>
</dbReference>
<evidence type="ECO:0000256" key="11">
    <source>
        <dbReference type="ARBA" id="ARBA00023264"/>
    </source>
</evidence>
<feature type="transmembrane region" description="Helical" evidence="14">
    <location>
        <begin position="152"/>
        <end position="169"/>
    </location>
</feature>
<evidence type="ECO:0000256" key="7">
    <source>
        <dbReference type="ARBA" id="ARBA00022989"/>
    </source>
</evidence>
<keyword evidence="5" id="KW-0808">Transferase</keyword>
<evidence type="ECO:0000256" key="13">
    <source>
        <dbReference type="SAM" id="MobiDB-lite"/>
    </source>
</evidence>
<keyword evidence="8" id="KW-0443">Lipid metabolism</keyword>
<dbReference type="InterPro" id="IPR021261">
    <property type="entry name" value="GPCAT"/>
</dbReference>